<dbReference type="PANTHER" id="PTHR30413:SF10">
    <property type="entry name" value="CAPSULE POLYSACCHARIDE EXPORT INNER-MEMBRANE PROTEIN CTRC"/>
    <property type="match status" value="1"/>
</dbReference>
<comment type="subcellular location">
    <subcellularLocation>
        <location evidence="11">Cell inner membrane</location>
        <topology evidence="11">Multi-pass membrane protein</topology>
    </subcellularLocation>
    <subcellularLocation>
        <location evidence="1">Cell membrane</location>
        <topology evidence="1">Multi-pass membrane protein</topology>
    </subcellularLocation>
</comment>
<dbReference type="RefSeq" id="WP_377723878.1">
    <property type="nucleotide sequence ID" value="NZ_JBHSEW010000002.1"/>
</dbReference>
<evidence type="ECO:0000256" key="7">
    <source>
        <dbReference type="ARBA" id="ARBA00022903"/>
    </source>
</evidence>
<proteinExistence type="inferred from homology"/>
<keyword evidence="10 11" id="KW-0472">Membrane</keyword>
<evidence type="ECO:0000256" key="4">
    <source>
        <dbReference type="ARBA" id="ARBA00022475"/>
    </source>
</evidence>
<evidence type="ECO:0000256" key="2">
    <source>
        <dbReference type="ARBA" id="ARBA00007783"/>
    </source>
</evidence>
<dbReference type="InterPro" id="IPR047817">
    <property type="entry name" value="ABC2_TM_bact-type"/>
</dbReference>
<protein>
    <recommendedName>
        <fullName evidence="11">Transport permease protein</fullName>
    </recommendedName>
</protein>
<accession>A0ABV9GVE2</accession>
<comment type="caution">
    <text evidence="13">The sequence shown here is derived from an EMBL/GenBank/DDBJ whole genome shotgun (WGS) entry which is preliminary data.</text>
</comment>
<dbReference type="InterPro" id="IPR000412">
    <property type="entry name" value="ABC_2_transport"/>
</dbReference>
<evidence type="ECO:0000256" key="9">
    <source>
        <dbReference type="ARBA" id="ARBA00023047"/>
    </source>
</evidence>
<feature type="transmembrane region" description="Helical" evidence="11">
    <location>
        <begin position="236"/>
        <end position="254"/>
    </location>
</feature>
<evidence type="ECO:0000256" key="3">
    <source>
        <dbReference type="ARBA" id="ARBA00022448"/>
    </source>
</evidence>
<keyword evidence="3 11" id="KW-0813">Transport</keyword>
<evidence type="ECO:0000256" key="6">
    <source>
        <dbReference type="ARBA" id="ARBA00022692"/>
    </source>
</evidence>
<dbReference type="InterPro" id="IPR013525">
    <property type="entry name" value="ABC2_TM"/>
</dbReference>
<name>A0ABV9GVE2_9BURK</name>
<dbReference type="Proteomes" id="UP001595967">
    <property type="component" value="Unassembled WGS sequence"/>
</dbReference>
<dbReference type="Pfam" id="PF01061">
    <property type="entry name" value="ABC2_membrane"/>
    <property type="match status" value="1"/>
</dbReference>
<dbReference type="PANTHER" id="PTHR30413">
    <property type="entry name" value="INNER MEMBRANE TRANSPORT PERMEASE"/>
    <property type="match status" value="1"/>
</dbReference>
<evidence type="ECO:0000256" key="11">
    <source>
        <dbReference type="RuleBase" id="RU361157"/>
    </source>
</evidence>
<evidence type="ECO:0000256" key="8">
    <source>
        <dbReference type="ARBA" id="ARBA00022989"/>
    </source>
</evidence>
<sequence>MQNSTAFQKSLKLTSAVWKALFLREAGTRMFGSRMAWMWLIFEPLINVMWLVAIFTIIRIQHIGGIETALWIAIGMLVFLTFRRTLTQVQNGIDANKSLFAYRQVRPGDVALVRALVEGFLMFLISTAVFFVGAFLGWMAWPANAWGVLEAFIAVWLCALGLGLVFAVLVKLVPEAGRIIGFIMMPLMMISGVIFPLSAIQEPYLSLLLLNPLAHAIEAARIAFSPYYHSVPGVDLLFVYQSALVLIFIGLALLRRFNQRLVMD</sequence>
<gene>
    <name evidence="13" type="ORF">ACFO3A_03035</name>
</gene>
<dbReference type="EMBL" id="JBHSEW010000002">
    <property type="protein sequence ID" value="MFC4621186.1"/>
    <property type="molecule type" value="Genomic_DNA"/>
</dbReference>
<evidence type="ECO:0000256" key="1">
    <source>
        <dbReference type="ARBA" id="ARBA00004651"/>
    </source>
</evidence>
<evidence type="ECO:0000256" key="5">
    <source>
        <dbReference type="ARBA" id="ARBA00022597"/>
    </source>
</evidence>
<feature type="domain" description="ABC transmembrane type-2" evidence="12">
    <location>
        <begin position="35"/>
        <end position="257"/>
    </location>
</feature>
<dbReference type="PRINTS" id="PR00164">
    <property type="entry name" value="ABC2TRNSPORT"/>
</dbReference>
<keyword evidence="4 11" id="KW-1003">Cell membrane</keyword>
<feature type="transmembrane region" description="Helical" evidence="11">
    <location>
        <begin position="37"/>
        <end position="58"/>
    </location>
</feature>
<keyword evidence="7" id="KW-0972">Capsule biogenesis/degradation</keyword>
<keyword evidence="14" id="KW-1185">Reference proteome</keyword>
<reference evidence="14" key="1">
    <citation type="journal article" date="2019" name="Int. J. Syst. Evol. Microbiol.">
        <title>The Global Catalogue of Microorganisms (GCM) 10K type strain sequencing project: providing services to taxonomists for standard genome sequencing and annotation.</title>
        <authorList>
            <consortium name="The Broad Institute Genomics Platform"/>
            <consortium name="The Broad Institute Genome Sequencing Center for Infectious Disease"/>
            <person name="Wu L."/>
            <person name="Ma J."/>
        </authorList>
    </citation>
    <scope>NUCLEOTIDE SEQUENCE [LARGE SCALE GENOMIC DNA]</scope>
    <source>
        <strain evidence="14">JCM 11650</strain>
    </source>
</reference>
<keyword evidence="6 11" id="KW-0812">Transmembrane</keyword>
<evidence type="ECO:0000256" key="10">
    <source>
        <dbReference type="ARBA" id="ARBA00023136"/>
    </source>
</evidence>
<keyword evidence="5" id="KW-0762">Sugar transport</keyword>
<keyword evidence="8 11" id="KW-1133">Transmembrane helix</keyword>
<comment type="similarity">
    <text evidence="2 11">Belongs to the ABC-2 integral membrane protein family.</text>
</comment>
<feature type="transmembrane region" description="Helical" evidence="11">
    <location>
        <begin position="120"/>
        <end position="141"/>
    </location>
</feature>
<evidence type="ECO:0000313" key="14">
    <source>
        <dbReference type="Proteomes" id="UP001595967"/>
    </source>
</evidence>
<organism evidence="13 14">
    <name type="scientific">Comamonas nitrativorans</name>
    <dbReference type="NCBI Taxonomy" id="108437"/>
    <lineage>
        <taxon>Bacteria</taxon>
        <taxon>Pseudomonadati</taxon>
        <taxon>Pseudomonadota</taxon>
        <taxon>Betaproteobacteria</taxon>
        <taxon>Burkholderiales</taxon>
        <taxon>Comamonadaceae</taxon>
        <taxon>Comamonas</taxon>
    </lineage>
</organism>
<dbReference type="PROSITE" id="PS51012">
    <property type="entry name" value="ABC_TM2"/>
    <property type="match status" value="1"/>
</dbReference>
<feature type="transmembrane region" description="Helical" evidence="11">
    <location>
        <begin position="64"/>
        <end position="82"/>
    </location>
</feature>
<evidence type="ECO:0000313" key="13">
    <source>
        <dbReference type="EMBL" id="MFC4621186.1"/>
    </source>
</evidence>
<keyword evidence="9" id="KW-0625">Polysaccharide transport</keyword>
<evidence type="ECO:0000259" key="12">
    <source>
        <dbReference type="PROSITE" id="PS51012"/>
    </source>
</evidence>
<feature type="transmembrane region" description="Helical" evidence="11">
    <location>
        <begin position="153"/>
        <end position="172"/>
    </location>
</feature>
<feature type="transmembrane region" description="Helical" evidence="11">
    <location>
        <begin position="179"/>
        <end position="200"/>
    </location>
</feature>